<comment type="caution">
    <text evidence="1">The sequence shown here is derived from an EMBL/GenBank/DDBJ whole genome shotgun (WGS) entry which is preliminary data.</text>
</comment>
<protein>
    <recommendedName>
        <fullName evidence="3">Sugar phosphate isomerase</fullName>
    </recommendedName>
</protein>
<dbReference type="EMBL" id="BAAAPE010000016">
    <property type="protein sequence ID" value="GAA2096078.1"/>
    <property type="molecule type" value="Genomic_DNA"/>
</dbReference>
<evidence type="ECO:0000313" key="1">
    <source>
        <dbReference type="EMBL" id="GAA2096078.1"/>
    </source>
</evidence>
<dbReference type="NCBIfam" id="NF035938">
    <property type="entry name" value="EboA_domain"/>
    <property type="match status" value="1"/>
</dbReference>
<dbReference type="Proteomes" id="UP001500016">
    <property type="component" value="Unassembled WGS sequence"/>
</dbReference>
<proteinExistence type="predicted"/>
<reference evidence="2" key="1">
    <citation type="journal article" date="2019" name="Int. J. Syst. Evol. Microbiol.">
        <title>The Global Catalogue of Microorganisms (GCM) 10K type strain sequencing project: providing services to taxonomists for standard genome sequencing and annotation.</title>
        <authorList>
            <consortium name="The Broad Institute Genomics Platform"/>
            <consortium name="The Broad Institute Genome Sequencing Center for Infectious Disease"/>
            <person name="Wu L."/>
            <person name="Ma J."/>
        </authorList>
    </citation>
    <scope>NUCLEOTIDE SEQUENCE [LARGE SCALE GENOMIC DNA]</scope>
    <source>
        <strain evidence="2">JCM 15478</strain>
    </source>
</reference>
<dbReference type="InterPro" id="IPR047715">
    <property type="entry name" value="EboA_dom"/>
</dbReference>
<evidence type="ECO:0008006" key="3">
    <source>
        <dbReference type="Google" id="ProtNLM"/>
    </source>
</evidence>
<name>A0ABP5I8I9_9ACTN</name>
<organism evidence="1 2">
    <name type="scientific">Streptomyces albiaxialis</name>
    <dbReference type="NCBI Taxonomy" id="329523"/>
    <lineage>
        <taxon>Bacteria</taxon>
        <taxon>Bacillati</taxon>
        <taxon>Actinomycetota</taxon>
        <taxon>Actinomycetes</taxon>
        <taxon>Kitasatosporales</taxon>
        <taxon>Streptomycetaceae</taxon>
        <taxon>Streptomyces</taxon>
    </lineage>
</organism>
<gene>
    <name evidence="1" type="ORF">GCM10009801_65370</name>
</gene>
<accession>A0ABP5I8I9</accession>
<evidence type="ECO:0000313" key="2">
    <source>
        <dbReference type="Proteomes" id="UP001500016"/>
    </source>
</evidence>
<keyword evidence="2" id="KW-1185">Reference proteome</keyword>
<sequence length="168" mass="17806">MPAAGQGGPAPGLAETARILLLHAASPGGEALARLYEHATAPERRAVLLALLHLDPPPVPRAALPLVEDALRSNDTRLIAAALGPYAAEHLDPHQWRHGVLKCLFTGVPLSAVAGLERRARGDAELARMLTDYARERTAAGRAVPDDLHHALQLTATESAESSRPEEP</sequence>